<name>A0ABU0PJ53_9MICC</name>
<proteinExistence type="predicted"/>
<comment type="caution">
    <text evidence="4">The sequence shown here is derived from an EMBL/GenBank/DDBJ whole genome shotgun (WGS) entry which is preliminary data.</text>
</comment>
<keyword evidence="5" id="KW-1185">Reference proteome</keyword>
<keyword evidence="1" id="KW-0479">Metal-binding</keyword>
<dbReference type="EMBL" id="JAUSXB010000001">
    <property type="protein sequence ID" value="MDQ0673977.1"/>
    <property type="molecule type" value="Genomic_DNA"/>
</dbReference>
<organism evidence="4 5">
    <name type="scientific">Pseudarthrobacter siccitolerans</name>
    <dbReference type="NCBI Taxonomy" id="861266"/>
    <lineage>
        <taxon>Bacteria</taxon>
        <taxon>Bacillati</taxon>
        <taxon>Actinomycetota</taxon>
        <taxon>Actinomycetes</taxon>
        <taxon>Micrococcales</taxon>
        <taxon>Micrococcaceae</taxon>
        <taxon>Pseudarthrobacter</taxon>
    </lineage>
</organism>
<reference evidence="4 5" key="1">
    <citation type="submission" date="2023-07" db="EMBL/GenBank/DDBJ databases">
        <title>Comparative genomics of wheat-associated soil bacteria to identify genetic determinants of phenazine resistance.</title>
        <authorList>
            <person name="Mouncey N."/>
        </authorList>
    </citation>
    <scope>NUCLEOTIDE SEQUENCE [LARGE SCALE GENOMIC DNA]</scope>
    <source>
        <strain evidence="4 5">W1I3</strain>
    </source>
</reference>
<feature type="domain" description="Blue (type 1) copper" evidence="3">
    <location>
        <begin position="1"/>
        <end position="109"/>
    </location>
</feature>
<dbReference type="InterPro" id="IPR052721">
    <property type="entry name" value="ET_Amicyanin"/>
</dbReference>
<dbReference type="PANTHER" id="PTHR36507">
    <property type="entry name" value="BLL1555 PROTEIN"/>
    <property type="match status" value="1"/>
</dbReference>
<evidence type="ECO:0000313" key="5">
    <source>
        <dbReference type="Proteomes" id="UP001236806"/>
    </source>
</evidence>
<dbReference type="InterPro" id="IPR008972">
    <property type="entry name" value="Cupredoxin"/>
</dbReference>
<feature type="domain" description="Blue (type 1) copper" evidence="3">
    <location>
        <begin position="164"/>
        <end position="261"/>
    </location>
</feature>
<evidence type="ECO:0000256" key="1">
    <source>
        <dbReference type="ARBA" id="ARBA00022723"/>
    </source>
</evidence>
<keyword evidence="2" id="KW-0186">Copper</keyword>
<evidence type="ECO:0000313" key="4">
    <source>
        <dbReference type="EMBL" id="MDQ0673977.1"/>
    </source>
</evidence>
<dbReference type="Pfam" id="PF00127">
    <property type="entry name" value="Copper-bind"/>
    <property type="match status" value="2"/>
</dbReference>
<evidence type="ECO:0000259" key="3">
    <source>
        <dbReference type="Pfam" id="PF00127"/>
    </source>
</evidence>
<dbReference type="Gene3D" id="2.60.40.420">
    <property type="entry name" value="Cupredoxins - blue copper proteins"/>
    <property type="match status" value="2"/>
</dbReference>
<dbReference type="InterPro" id="IPR000923">
    <property type="entry name" value="BlueCu_1"/>
</dbReference>
<protein>
    <submittedName>
        <fullName evidence="4">Plastocyanin</fullName>
    </submittedName>
</protein>
<evidence type="ECO:0000256" key="2">
    <source>
        <dbReference type="ARBA" id="ARBA00023008"/>
    </source>
</evidence>
<accession>A0ABU0PJ53</accession>
<gene>
    <name evidence="4" type="ORF">QFZ36_001538</name>
</gene>
<dbReference type="PANTHER" id="PTHR36507:SF1">
    <property type="entry name" value="BLL1555 PROTEIN"/>
    <property type="match status" value="1"/>
</dbReference>
<sequence length="262" mass="28394">MAFLPSDITVNEGDSINWQANAAEIHTVTFLAAGQSLEPFNPANPDQLFKRGGGQYDGHSYYNSGILSNVEVPGFPSEKSYKLKFQHEGDFTYYCVVHGMAMKGTVHVQDRGSAYPHSQRDYDRSSAAQEEAILKDGMKLDDALARHASNHKVFAGDDDGIAMVMRFVQPTVTVHVGDTVHFINPGMEAPHTVTFGNEPADVFAPIGDPSHYSGGDLSSGIIPADAGPHSTFDVTFTATGTFKYICALHDYMGMVGKVIVED</sequence>
<dbReference type="SUPFAM" id="SSF49503">
    <property type="entry name" value="Cupredoxins"/>
    <property type="match status" value="2"/>
</dbReference>
<dbReference type="Proteomes" id="UP001236806">
    <property type="component" value="Unassembled WGS sequence"/>
</dbReference>